<dbReference type="SUPFAM" id="SSF53850">
    <property type="entry name" value="Periplasmic binding protein-like II"/>
    <property type="match status" value="1"/>
</dbReference>
<dbReference type="Gene3D" id="3.40.190.100">
    <property type="entry name" value="Glycine betaine-binding periplasmic protein, domain 2"/>
    <property type="match status" value="1"/>
</dbReference>
<proteinExistence type="predicted"/>
<name>A0A0M3T1N6_9GAMM</name>
<feature type="signal peptide" evidence="1">
    <location>
        <begin position="1"/>
        <end position="24"/>
    </location>
</feature>
<feature type="domain" description="ABC-type glycine betaine transport system substrate-binding" evidence="2">
    <location>
        <begin position="30"/>
        <end position="317"/>
    </location>
</feature>
<sequence>MKLINKLLAVTAFSVALVPGVVSADCGKARLADFDWSSANIHTAIAGFILEHGYGCDVSVTKGSTTPIMAAHYDGQLDVVTELWYDNIKDTYDGHEAAGTVRNLGINTPDSQQAFYVDRATADKYNLTNVLDMNNPEVAALFSDPENPSMGRMTSCIGGWTCYTINLVKQKAYGLDKYYTNFDPGSGGALDAAIAGAFAKKQPIFTYYWAPTGLMGKVDLVRLAEPPFNAECWASMQVVVEDIKANGTDAWKPTCGVEYRDMSLDKSVLAAWADSHPDETAFIEAYSIPTAQVNRLLAFYEDESDGDMELTAMEYLANDDTWKAWVPADVAAKVSAAL</sequence>
<evidence type="ECO:0000259" key="2">
    <source>
        <dbReference type="Pfam" id="PF04069"/>
    </source>
</evidence>
<accession>A0A0M3T1N6</accession>
<dbReference type="RefSeq" id="WP_053819672.1">
    <property type="nucleotide sequence ID" value="NZ_CP006911.1"/>
</dbReference>
<keyword evidence="1" id="KW-0732">Signal</keyword>
<reference evidence="3 4" key="1">
    <citation type="journal article" date="2015" name="Genome Announc.">
        <title>Genome Sequence of 'Candidatus Thioglobus singularis' Strain PS1, a Mixotroph from the SUP05 Clade of Marine Gammaproteobacteria.</title>
        <authorList>
            <person name="Marshall K.T."/>
            <person name="Morris R.M."/>
        </authorList>
    </citation>
    <scope>NUCLEOTIDE SEQUENCE [LARGE SCALE GENOMIC DNA]</scope>
    <source>
        <strain evidence="3 4">PS1</strain>
    </source>
</reference>
<dbReference type="GO" id="GO:0043190">
    <property type="term" value="C:ATP-binding cassette (ABC) transporter complex"/>
    <property type="evidence" value="ECO:0007669"/>
    <property type="project" value="InterPro"/>
</dbReference>
<dbReference type="OrthoDB" id="9786266at2"/>
<dbReference type="InterPro" id="IPR007210">
    <property type="entry name" value="ABC_Gly_betaine_transp_sub-bd"/>
</dbReference>
<dbReference type="AlphaFoldDB" id="A0A0M3T1N6"/>
<dbReference type="GO" id="GO:0022857">
    <property type="term" value="F:transmembrane transporter activity"/>
    <property type="evidence" value="ECO:0007669"/>
    <property type="project" value="InterPro"/>
</dbReference>
<feature type="chain" id="PRO_5005789473" evidence="1">
    <location>
        <begin position="25"/>
        <end position="338"/>
    </location>
</feature>
<dbReference type="Proteomes" id="UP000068905">
    <property type="component" value="Chromosome"/>
</dbReference>
<organism evidence="3 4">
    <name type="scientific">Candidatus Pseudothioglobus singularis PS1</name>
    <dbReference type="NCBI Taxonomy" id="1125411"/>
    <lineage>
        <taxon>Bacteria</taxon>
        <taxon>Pseudomonadati</taxon>
        <taxon>Pseudomonadota</taxon>
        <taxon>Gammaproteobacteria</taxon>
        <taxon>Candidatus Pseudothioglobaceae</taxon>
        <taxon>Candidatus Pseudothioglobus</taxon>
    </lineage>
</organism>
<evidence type="ECO:0000313" key="4">
    <source>
        <dbReference type="Proteomes" id="UP000068905"/>
    </source>
</evidence>
<dbReference type="Gene3D" id="3.10.105.10">
    <property type="entry name" value="Dipeptide-binding Protein, Domain 3"/>
    <property type="match status" value="1"/>
</dbReference>
<evidence type="ECO:0000313" key="3">
    <source>
        <dbReference type="EMBL" id="ALE01421.1"/>
    </source>
</evidence>
<protein>
    <submittedName>
        <fullName evidence="3">ABC transporter substrate-binding protein</fullName>
    </submittedName>
</protein>
<gene>
    <name evidence="3" type="ORF">W908_01635</name>
</gene>
<keyword evidence="4" id="KW-1185">Reference proteome</keyword>
<evidence type="ECO:0000256" key="1">
    <source>
        <dbReference type="SAM" id="SignalP"/>
    </source>
</evidence>
<dbReference type="STRING" id="1125411.W908_01635"/>
<dbReference type="Pfam" id="PF04069">
    <property type="entry name" value="OpuAC"/>
    <property type="match status" value="1"/>
</dbReference>
<dbReference type="EMBL" id="CP006911">
    <property type="protein sequence ID" value="ALE01421.1"/>
    <property type="molecule type" value="Genomic_DNA"/>
</dbReference>
<dbReference type="PATRIC" id="fig|1125411.7.peg.322"/>
<dbReference type="KEGG" id="tsn:W908_01635"/>